<accession>A0AAE9R1X9</accession>
<dbReference type="Proteomes" id="UP000339049">
    <property type="component" value="Unassembled WGS sequence"/>
</dbReference>
<proteinExistence type="predicted"/>
<dbReference type="AlphaFoldDB" id="A0AAE9R1X9"/>
<protein>
    <submittedName>
        <fullName evidence="2">Phage minor structural protein GP20</fullName>
    </submittedName>
</protein>
<dbReference type="Pfam" id="PF06810">
    <property type="entry name" value="Phage_scaffold"/>
    <property type="match status" value="1"/>
</dbReference>
<dbReference type="EMBL" id="CABEIY010000007">
    <property type="protein sequence ID" value="VTT25714.1"/>
    <property type="molecule type" value="Genomic_DNA"/>
</dbReference>
<comment type="caution">
    <text evidence="2">The sequence shown here is derived from an EMBL/GenBank/DDBJ whole genome shotgun (WGS) entry which is preliminary data.</text>
</comment>
<evidence type="ECO:0000313" key="2">
    <source>
        <dbReference type="EMBL" id="VTT25714.1"/>
    </source>
</evidence>
<feature type="coiled-coil region" evidence="1">
    <location>
        <begin position="37"/>
        <end position="91"/>
    </location>
</feature>
<dbReference type="InterPro" id="IPR009636">
    <property type="entry name" value="SCAF"/>
</dbReference>
<organism evidence="2 3">
    <name type="scientific">Streptococcus dysgalactiae subsp. equisimilis</name>
    <name type="common">Streptococcus equisimilis</name>
    <dbReference type="NCBI Taxonomy" id="119602"/>
    <lineage>
        <taxon>Bacteria</taxon>
        <taxon>Bacillati</taxon>
        <taxon>Bacillota</taxon>
        <taxon>Bacilli</taxon>
        <taxon>Lactobacillales</taxon>
        <taxon>Streptococcaceae</taxon>
        <taxon>Streptococcus</taxon>
    </lineage>
</organism>
<name>A0AAE9R1X9_STREQ</name>
<reference evidence="2 3" key="1">
    <citation type="submission" date="2019-05" db="EMBL/GenBank/DDBJ databases">
        <authorList>
            <consortium name="Pathogen Informatics"/>
        </authorList>
    </citation>
    <scope>NUCLEOTIDE SEQUENCE [LARGE SCALE GENOMIC DNA]</scope>
    <source>
        <strain evidence="2 3">NCTC11557</strain>
    </source>
</reference>
<gene>
    <name evidence="2" type="ORF">NCTC11557_01719</name>
</gene>
<keyword evidence="1" id="KW-0175">Coiled coil</keyword>
<evidence type="ECO:0000313" key="3">
    <source>
        <dbReference type="Proteomes" id="UP000339049"/>
    </source>
</evidence>
<dbReference type="RefSeq" id="WP_111679014.1">
    <property type="nucleotide sequence ID" value="NZ_CABEIY010000007.1"/>
</dbReference>
<evidence type="ECO:0000256" key="1">
    <source>
        <dbReference type="SAM" id="Coils"/>
    </source>
</evidence>
<sequence length="192" mass="21296">MEWLKEIIDSHTIDGKTDVEAVMNAFKEEFPKHAVTKSAYNEQAEKLKTANETLNSLKKNNKDNEELQDELKTYKDKVSQLEAQAKETAKTQSIKDALSAAKATDTDYLIYKLGDVEVDENGAVKDLDNKIRDLQANFPTFFESPEQKKEGVDGFQPIGGANIGSGKVPQSIDIKSAIADSNINLTDLLTQK</sequence>